<dbReference type="AlphaFoldDB" id="A0A0C4E150"/>
<feature type="disulfide bond" evidence="4">
    <location>
        <begin position="375"/>
        <end position="411"/>
    </location>
</feature>
<gene>
    <name evidence="9" type="ORF">MAPG_06098</name>
</gene>
<comment type="similarity">
    <text evidence="1 5">Belongs to the peptidase A1 family.</text>
</comment>
<dbReference type="STRING" id="644358.A0A0C4E150"/>
<dbReference type="EMBL" id="ADBL01001463">
    <property type="status" value="NOT_ANNOTATED_CDS"/>
    <property type="molecule type" value="Genomic_DNA"/>
</dbReference>
<feature type="region of interest" description="Disordered" evidence="6">
    <location>
        <begin position="27"/>
        <end position="79"/>
    </location>
</feature>
<reference evidence="10" key="4">
    <citation type="journal article" date="2015" name="G3 (Bethesda)">
        <title>Genome sequences of three phytopathogenic species of the Magnaporthaceae family of fungi.</title>
        <authorList>
            <person name="Okagaki L.H."/>
            <person name="Nunes C.C."/>
            <person name="Sailsbery J."/>
            <person name="Clay B."/>
            <person name="Brown D."/>
            <person name="John T."/>
            <person name="Oh Y."/>
            <person name="Young N."/>
            <person name="Fitzgerald M."/>
            <person name="Haas B.J."/>
            <person name="Zeng Q."/>
            <person name="Young S."/>
            <person name="Adiconis X."/>
            <person name="Fan L."/>
            <person name="Levin J.Z."/>
            <person name="Mitchell T.K."/>
            <person name="Okubara P.A."/>
            <person name="Farman M.L."/>
            <person name="Kohn L.M."/>
            <person name="Birren B."/>
            <person name="Ma L.-J."/>
            <person name="Dean R.A."/>
        </authorList>
    </citation>
    <scope>NUCLEOTIDE SEQUENCE</scope>
    <source>
        <strain evidence="10">ATCC 64411 / 73-15</strain>
    </source>
</reference>
<keyword evidence="7" id="KW-0732">Signal</keyword>
<evidence type="ECO:0000313" key="10">
    <source>
        <dbReference type="EnsemblFungi" id="MAPG_06098T0"/>
    </source>
</evidence>
<dbReference type="Gene3D" id="2.40.70.10">
    <property type="entry name" value="Acid Proteases"/>
    <property type="match status" value="2"/>
</dbReference>
<reference evidence="9" key="3">
    <citation type="submission" date="2011-03" db="EMBL/GenBank/DDBJ databases">
        <title>Annotation of Magnaporthe poae ATCC 64411.</title>
        <authorList>
            <person name="Ma L.-J."/>
            <person name="Dead R."/>
            <person name="Young S.K."/>
            <person name="Zeng Q."/>
            <person name="Gargeya S."/>
            <person name="Fitzgerald M."/>
            <person name="Haas B."/>
            <person name="Abouelleil A."/>
            <person name="Alvarado L."/>
            <person name="Arachchi H.M."/>
            <person name="Berlin A."/>
            <person name="Brown A."/>
            <person name="Chapman S.B."/>
            <person name="Chen Z."/>
            <person name="Dunbar C."/>
            <person name="Freedman E."/>
            <person name="Gearin G."/>
            <person name="Gellesch M."/>
            <person name="Goldberg J."/>
            <person name="Griggs A."/>
            <person name="Gujja S."/>
            <person name="Heiman D."/>
            <person name="Howarth C."/>
            <person name="Larson L."/>
            <person name="Lui A."/>
            <person name="MacDonald P.J.P."/>
            <person name="Mehta T."/>
            <person name="Montmayeur A."/>
            <person name="Murphy C."/>
            <person name="Neiman D."/>
            <person name="Pearson M."/>
            <person name="Priest M."/>
            <person name="Roberts A."/>
            <person name="Saif S."/>
            <person name="Shea T."/>
            <person name="Shenoy N."/>
            <person name="Sisk P."/>
            <person name="Stolte C."/>
            <person name="Sykes S."/>
            <person name="Yandava C."/>
            <person name="Wortman J."/>
            <person name="Nusbaum C."/>
            <person name="Birren B."/>
        </authorList>
    </citation>
    <scope>NUCLEOTIDE SEQUENCE</scope>
    <source>
        <strain evidence="9">ATCC 64411</strain>
    </source>
</reference>
<keyword evidence="2 5" id="KW-0064">Aspartyl protease</keyword>
<dbReference type="OrthoDB" id="771136at2759"/>
<dbReference type="PANTHER" id="PTHR47966">
    <property type="entry name" value="BETA-SITE APP-CLEAVING ENZYME, ISOFORM A-RELATED"/>
    <property type="match status" value="1"/>
</dbReference>
<evidence type="ECO:0000256" key="7">
    <source>
        <dbReference type="SAM" id="SignalP"/>
    </source>
</evidence>
<evidence type="ECO:0000256" key="6">
    <source>
        <dbReference type="SAM" id="MobiDB-lite"/>
    </source>
</evidence>
<reference evidence="10" key="5">
    <citation type="submission" date="2015-06" db="UniProtKB">
        <authorList>
            <consortium name="EnsemblFungi"/>
        </authorList>
    </citation>
    <scope>IDENTIFICATION</scope>
    <source>
        <strain evidence="10">ATCC 64411</strain>
    </source>
</reference>
<feature type="active site" evidence="3">
    <location>
        <position position="340"/>
    </location>
</feature>
<dbReference type="GO" id="GO:0004190">
    <property type="term" value="F:aspartic-type endopeptidase activity"/>
    <property type="evidence" value="ECO:0007669"/>
    <property type="project" value="UniProtKB-KW"/>
</dbReference>
<dbReference type="Pfam" id="PF00026">
    <property type="entry name" value="Asp"/>
    <property type="match status" value="1"/>
</dbReference>
<evidence type="ECO:0000256" key="5">
    <source>
        <dbReference type="RuleBase" id="RU000454"/>
    </source>
</evidence>
<reference evidence="11" key="2">
    <citation type="submission" date="2010-05" db="EMBL/GenBank/DDBJ databases">
        <title>The genome sequence of Magnaporthe poae strain ATCC 64411.</title>
        <authorList>
            <person name="Ma L.-J."/>
            <person name="Dead R."/>
            <person name="Young S."/>
            <person name="Zeng Q."/>
            <person name="Koehrsen M."/>
            <person name="Alvarado L."/>
            <person name="Berlin A."/>
            <person name="Chapman S.B."/>
            <person name="Chen Z."/>
            <person name="Freedman E."/>
            <person name="Gellesch M."/>
            <person name="Goldberg J."/>
            <person name="Griggs A."/>
            <person name="Gujja S."/>
            <person name="Heilman E.R."/>
            <person name="Heiman D."/>
            <person name="Hepburn T."/>
            <person name="Howarth C."/>
            <person name="Jen D."/>
            <person name="Larson L."/>
            <person name="Mehta T."/>
            <person name="Neiman D."/>
            <person name="Pearson M."/>
            <person name="Roberts A."/>
            <person name="Saif S."/>
            <person name="Shea T."/>
            <person name="Shenoy N."/>
            <person name="Sisk P."/>
            <person name="Stolte C."/>
            <person name="Sykes S."/>
            <person name="Walk T."/>
            <person name="White J."/>
            <person name="Yandava C."/>
            <person name="Haas B."/>
            <person name="Nusbaum C."/>
            <person name="Birren B."/>
        </authorList>
    </citation>
    <scope>NUCLEOTIDE SEQUENCE [LARGE SCALE GENOMIC DNA]</scope>
    <source>
        <strain evidence="11">ATCC 64411 / 73-15</strain>
    </source>
</reference>
<dbReference type="InterPro" id="IPR001461">
    <property type="entry name" value="Aspartic_peptidase_A1"/>
</dbReference>
<organism evidence="10 11">
    <name type="scientific">Magnaporthiopsis poae (strain ATCC 64411 / 73-15)</name>
    <name type="common">Kentucky bluegrass fungus</name>
    <name type="synonym">Magnaporthe poae</name>
    <dbReference type="NCBI Taxonomy" id="644358"/>
    <lineage>
        <taxon>Eukaryota</taxon>
        <taxon>Fungi</taxon>
        <taxon>Dikarya</taxon>
        <taxon>Ascomycota</taxon>
        <taxon>Pezizomycotina</taxon>
        <taxon>Sordariomycetes</taxon>
        <taxon>Sordariomycetidae</taxon>
        <taxon>Magnaporthales</taxon>
        <taxon>Magnaporthaceae</taxon>
        <taxon>Magnaporthiopsis</taxon>
    </lineage>
</organism>
<evidence type="ECO:0000256" key="3">
    <source>
        <dbReference type="PIRSR" id="PIRSR601461-1"/>
    </source>
</evidence>
<accession>A0A0C4E150</accession>
<evidence type="ECO:0000313" key="9">
    <source>
        <dbReference type="EMBL" id="KLU87093.1"/>
    </source>
</evidence>
<protein>
    <recommendedName>
        <fullName evidence="8">Peptidase A1 domain-containing protein</fullName>
    </recommendedName>
</protein>
<dbReference type="GO" id="GO:0006508">
    <property type="term" value="P:proteolysis"/>
    <property type="evidence" value="ECO:0007669"/>
    <property type="project" value="UniProtKB-KW"/>
</dbReference>
<evidence type="ECO:0000256" key="1">
    <source>
        <dbReference type="ARBA" id="ARBA00007447"/>
    </source>
</evidence>
<dbReference type="PRINTS" id="PR00792">
    <property type="entry name" value="PEPSIN"/>
</dbReference>
<evidence type="ECO:0000313" key="11">
    <source>
        <dbReference type="Proteomes" id="UP000011715"/>
    </source>
</evidence>
<feature type="signal peptide" evidence="7">
    <location>
        <begin position="1"/>
        <end position="24"/>
    </location>
</feature>
<evidence type="ECO:0000256" key="2">
    <source>
        <dbReference type="ARBA" id="ARBA00022750"/>
    </source>
</evidence>
<name>A0A0C4E150_MAGP6</name>
<proteinExistence type="inferred from homology"/>
<evidence type="ECO:0000256" key="4">
    <source>
        <dbReference type="PIRSR" id="PIRSR601461-2"/>
    </source>
</evidence>
<dbReference type="PROSITE" id="PS00141">
    <property type="entry name" value="ASP_PROTEASE"/>
    <property type="match status" value="1"/>
</dbReference>
<dbReference type="PANTHER" id="PTHR47966:SF65">
    <property type="entry name" value="ASPARTIC-TYPE ENDOPEPTIDASE"/>
    <property type="match status" value="1"/>
</dbReference>
<dbReference type="eggNOG" id="KOG1339">
    <property type="taxonomic scope" value="Eukaryota"/>
</dbReference>
<dbReference type="InterPro" id="IPR033121">
    <property type="entry name" value="PEPTIDASE_A1"/>
</dbReference>
<dbReference type="InterPro" id="IPR001969">
    <property type="entry name" value="Aspartic_peptidase_AS"/>
</dbReference>
<feature type="active site" evidence="3">
    <location>
        <position position="131"/>
    </location>
</feature>
<dbReference type="Proteomes" id="UP000011715">
    <property type="component" value="Unassembled WGS sequence"/>
</dbReference>
<feature type="domain" description="Peptidase A1" evidence="8">
    <location>
        <begin position="113"/>
        <end position="449"/>
    </location>
</feature>
<dbReference type="InterPro" id="IPR021109">
    <property type="entry name" value="Peptidase_aspartic_dom_sf"/>
</dbReference>
<reference evidence="9" key="1">
    <citation type="submission" date="2010-05" db="EMBL/GenBank/DDBJ databases">
        <title>The Genome Sequence of Magnaporthe poae strain ATCC 64411.</title>
        <authorList>
            <consortium name="The Broad Institute Genome Sequencing Platform"/>
            <consortium name="Broad Institute Genome Sequencing Center for Infectious Disease"/>
            <person name="Ma L.-J."/>
            <person name="Dead R."/>
            <person name="Young S."/>
            <person name="Zeng Q."/>
            <person name="Koehrsen M."/>
            <person name="Alvarado L."/>
            <person name="Berlin A."/>
            <person name="Chapman S.B."/>
            <person name="Chen Z."/>
            <person name="Freedman E."/>
            <person name="Gellesch M."/>
            <person name="Goldberg J."/>
            <person name="Griggs A."/>
            <person name="Gujja S."/>
            <person name="Heilman E.R."/>
            <person name="Heiman D."/>
            <person name="Hepburn T."/>
            <person name="Howarth C."/>
            <person name="Jen D."/>
            <person name="Larson L."/>
            <person name="Mehta T."/>
            <person name="Neiman D."/>
            <person name="Pearson M."/>
            <person name="Roberts A."/>
            <person name="Saif S."/>
            <person name="Shea T."/>
            <person name="Shenoy N."/>
            <person name="Sisk P."/>
            <person name="Stolte C."/>
            <person name="Sykes S."/>
            <person name="Walk T."/>
            <person name="White J."/>
            <person name="Yandava C."/>
            <person name="Haas B."/>
            <person name="Nusbaum C."/>
            <person name="Birren B."/>
        </authorList>
    </citation>
    <scope>NUCLEOTIDE SEQUENCE</scope>
    <source>
        <strain evidence="9">ATCC 64411</strain>
    </source>
</reference>
<dbReference type="InterPro" id="IPR034164">
    <property type="entry name" value="Pepsin-like_dom"/>
</dbReference>
<dbReference type="CDD" id="cd05471">
    <property type="entry name" value="pepsin_like"/>
    <property type="match status" value="1"/>
</dbReference>
<dbReference type="EnsemblFungi" id="MAPG_06098T0">
    <property type="protein sequence ID" value="MAPG_06098T0"/>
    <property type="gene ID" value="MAPG_06098"/>
</dbReference>
<keyword evidence="4" id="KW-1015">Disulfide bond</keyword>
<sequence length="475" mass="51405">MLSAASVVLLLLFASAAIFDAAAATDPRWPPRHPHVGPGDGRRGARRHMLPRRQEPSGDGFLRAPMRTKSIDEATTGGTHGLLPKRWSYSGIGGPAALGKRETNLREYRGLIYLIDLKIGSPAQTVSVIVDTGSYELWVSPNCTRSVDQQLCRRTGAYHPRQSSTADHIGGRRHLVYGTGEALGEYWLDTIGAAAGVGGGLQVPLVQFIVANDSNYAFAGVLGMGYTYPWTTPYPYTLLQMMWAYGLIKAPIFSLALGGTGGGESEIIFGGVNLYKYRGRLEPVRVWPPIEKQDPSWLQYSVNVTSFGITQPGDTRSDPLIDLAPARGDPLTKTTTMIIDSGSTLSYGPPSLVHAIAARFNSTRVDGAGNFWVDCAHRDQRGSIDFGFNDGNLTVSVKYSDFIWMQYPGGCLLGMQPADAGSTDYVLGATFLRGAYLVFDQETDIVWMGSYRNCGDGVVPVGVEYADAQSKVGRC</sequence>
<dbReference type="EMBL" id="GL876970">
    <property type="protein sequence ID" value="KLU87093.1"/>
    <property type="molecule type" value="Genomic_DNA"/>
</dbReference>
<feature type="chain" id="PRO_5007393304" description="Peptidase A1 domain-containing protein" evidence="7">
    <location>
        <begin position="25"/>
        <end position="475"/>
    </location>
</feature>
<keyword evidence="5" id="KW-0645">Protease</keyword>
<dbReference type="VEuPathDB" id="FungiDB:MAPG_06098"/>
<dbReference type="PROSITE" id="PS51767">
    <property type="entry name" value="PEPTIDASE_A1"/>
    <property type="match status" value="1"/>
</dbReference>
<dbReference type="SUPFAM" id="SSF50630">
    <property type="entry name" value="Acid proteases"/>
    <property type="match status" value="1"/>
</dbReference>
<keyword evidence="5" id="KW-0378">Hydrolase</keyword>
<dbReference type="OMA" id="WINMTSF"/>
<keyword evidence="11" id="KW-1185">Reference proteome</keyword>
<evidence type="ECO:0000259" key="8">
    <source>
        <dbReference type="PROSITE" id="PS51767"/>
    </source>
</evidence>